<feature type="compositionally biased region" description="Basic and acidic residues" evidence="1">
    <location>
        <begin position="154"/>
        <end position="171"/>
    </location>
</feature>
<dbReference type="VEuPathDB" id="ToxoDB:TGDOM2_315970"/>
<accession>A0A086JX87</accession>
<dbReference type="EMBL" id="AHZU02001071">
    <property type="protein sequence ID" value="KFG36755.1"/>
    <property type="molecule type" value="Genomic_DNA"/>
</dbReference>
<protein>
    <submittedName>
        <fullName evidence="2">Uncharacterized protein</fullName>
    </submittedName>
</protein>
<feature type="compositionally biased region" description="Polar residues" evidence="1">
    <location>
        <begin position="87"/>
        <end position="118"/>
    </location>
</feature>
<reference evidence="2 3" key="1">
    <citation type="submission" date="2014-02" db="EMBL/GenBank/DDBJ databases">
        <authorList>
            <person name="Sibley D."/>
            <person name="Venepally P."/>
            <person name="Karamycheva S."/>
            <person name="Hadjithomas M."/>
            <person name="Khan A."/>
            <person name="Brunk B."/>
            <person name="Roos D."/>
            <person name="Caler E."/>
            <person name="Lorenzi H."/>
        </authorList>
    </citation>
    <scope>NUCLEOTIDE SEQUENCE [LARGE SCALE GENOMIC DNA]</scope>
    <source>
        <strain evidence="2 3">GAB2-2007-GAL-DOM2</strain>
    </source>
</reference>
<feature type="compositionally biased region" description="Polar residues" evidence="1">
    <location>
        <begin position="357"/>
        <end position="367"/>
    </location>
</feature>
<feature type="region of interest" description="Disordered" evidence="1">
    <location>
        <begin position="238"/>
        <end position="258"/>
    </location>
</feature>
<feature type="compositionally biased region" description="Basic residues" evidence="1">
    <location>
        <begin position="599"/>
        <end position="610"/>
    </location>
</feature>
<evidence type="ECO:0000313" key="2">
    <source>
        <dbReference type="EMBL" id="KFG36755.1"/>
    </source>
</evidence>
<feature type="region of interest" description="Disordered" evidence="1">
    <location>
        <begin position="1"/>
        <end position="32"/>
    </location>
</feature>
<dbReference type="OrthoDB" id="10326025at2759"/>
<proteinExistence type="predicted"/>
<name>A0A086JX87_TOXGO</name>
<sequence length="655" mass="69105">MAMQLPADDETEGQSEDNRNFSAIWEVPAPHTESLDGQLGVLLNNGSLTDREEVTEFQPLTSQTGSAGNGNDSQMDVASEELDSLVKNDQGQVTSTMAETSTRLEATEMSLPSKSESNAVDEATATATPEGSLSASLPHARKPTDEEEYYLGKVGHEEQLKRDTDSEHSEMNPEGTGVLHSRAEEKDAAHADSEGDRAGGADTVAEMKGEQHHEGLLGEGGEGMLNKEMHIRKEVDSLKGTSAKSGPEGEAQKQQYNGEHDEQVVMSPALLESTNTVTPTSEQTMADIADMDELEEIHETMMTANSPSIIVGSEPSALEPAEVSERAYEPSMGPLDAASLGTSEVAPHSVLSPAIVDTSSSDQQGTVSPSSGLSLLPGNVEGANVTQGMLLSGNSGDQITDVPSSTESGHIQTVHPSHSHNGLMEPASHQDLHLMHESRGPHEMERTVLDAESGILPGSQLHDESGPLLGVLPAASSSHSGHGFVHEGSHIFTEPADIHGLPDTGVHESIHSTFPMSAAHEAPLGVFGHGVISSPEPTQTNLLPPMATAVQAIQSPFLAHETSPAFSTPMHVSSSTGELVTVPGALAFVQSEEAAATRGGKKKGGNKNKKSPPAVVYESKPGPMVTEHKPTVHIAEPILVELQEKPKKRSRRAPI</sequence>
<organism evidence="2 3">
    <name type="scientific">Toxoplasma gondii GAB2-2007-GAL-DOM2</name>
    <dbReference type="NCBI Taxonomy" id="1130820"/>
    <lineage>
        <taxon>Eukaryota</taxon>
        <taxon>Sar</taxon>
        <taxon>Alveolata</taxon>
        <taxon>Apicomplexa</taxon>
        <taxon>Conoidasida</taxon>
        <taxon>Coccidia</taxon>
        <taxon>Eucoccidiorida</taxon>
        <taxon>Eimeriorina</taxon>
        <taxon>Sarcocystidae</taxon>
        <taxon>Toxoplasma</taxon>
    </lineage>
</organism>
<feature type="compositionally biased region" description="Low complexity" evidence="1">
    <location>
        <begin position="368"/>
        <end position="378"/>
    </location>
</feature>
<evidence type="ECO:0000256" key="1">
    <source>
        <dbReference type="SAM" id="MobiDB-lite"/>
    </source>
</evidence>
<dbReference type="Proteomes" id="UP000028837">
    <property type="component" value="Unassembled WGS sequence"/>
</dbReference>
<dbReference type="AlphaFoldDB" id="A0A086JX87"/>
<evidence type="ECO:0000313" key="3">
    <source>
        <dbReference type="Proteomes" id="UP000028837"/>
    </source>
</evidence>
<comment type="caution">
    <text evidence="2">The sequence shown here is derived from an EMBL/GenBank/DDBJ whole genome shotgun (WGS) entry which is preliminary data.</text>
</comment>
<feature type="region of interest" description="Disordered" evidence="1">
    <location>
        <begin position="593"/>
        <end position="630"/>
    </location>
</feature>
<feature type="region of interest" description="Disordered" evidence="1">
    <location>
        <begin position="86"/>
        <end position="179"/>
    </location>
</feature>
<feature type="compositionally biased region" description="Polar residues" evidence="1">
    <location>
        <begin position="125"/>
        <end position="135"/>
    </location>
</feature>
<feature type="compositionally biased region" description="Polar residues" evidence="1">
    <location>
        <begin position="384"/>
        <end position="420"/>
    </location>
</feature>
<feature type="region of interest" description="Disordered" evidence="1">
    <location>
        <begin position="357"/>
        <end position="423"/>
    </location>
</feature>
<gene>
    <name evidence="2" type="ORF">TGDOM2_315970</name>
</gene>